<feature type="domain" description="PBP" evidence="2">
    <location>
        <begin position="34"/>
        <end position="252"/>
    </location>
</feature>
<gene>
    <name evidence="3" type="ORF">THITH_02065</name>
</gene>
<keyword evidence="4" id="KW-1185">Reference proteome</keyword>
<feature type="signal peptide" evidence="1">
    <location>
        <begin position="1"/>
        <end position="27"/>
    </location>
</feature>
<organism evidence="3 4">
    <name type="scientific">Thioalkalivibrio paradoxus ARh 1</name>
    <dbReference type="NCBI Taxonomy" id="713585"/>
    <lineage>
        <taxon>Bacteria</taxon>
        <taxon>Pseudomonadati</taxon>
        <taxon>Pseudomonadota</taxon>
        <taxon>Gammaproteobacteria</taxon>
        <taxon>Chromatiales</taxon>
        <taxon>Ectothiorhodospiraceae</taxon>
        <taxon>Thioalkalivibrio</taxon>
    </lineage>
</organism>
<dbReference type="InterPro" id="IPR052738">
    <property type="entry name" value="ABC-Tungstate_binding"/>
</dbReference>
<dbReference type="PANTHER" id="PTHR37945">
    <property type="entry name" value="EXTRACELLULAR TUNGSTATE BINDING PROTEIN"/>
    <property type="match status" value="1"/>
</dbReference>
<dbReference type="Gene3D" id="3.40.190.10">
    <property type="entry name" value="Periplasmic binding protein-like II"/>
    <property type="match status" value="2"/>
</dbReference>
<dbReference type="PANTHER" id="PTHR37945:SF1">
    <property type="entry name" value="EXTRACELLULAR TUNGSTATE BINDING PROTEIN"/>
    <property type="match status" value="1"/>
</dbReference>
<evidence type="ECO:0000259" key="2">
    <source>
        <dbReference type="Pfam" id="PF12849"/>
    </source>
</evidence>
<accession>W0DF51</accession>
<dbReference type="STRING" id="713585.THITH_02065"/>
<dbReference type="SUPFAM" id="SSF53850">
    <property type="entry name" value="Periplasmic binding protein-like II"/>
    <property type="match status" value="1"/>
</dbReference>
<protein>
    <submittedName>
        <fullName evidence="3">Tungsten ABC transporter substrate-binding protein</fullName>
    </submittedName>
</protein>
<evidence type="ECO:0000313" key="4">
    <source>
        <dbReference type="Proteomes" id="UP000005289"/>
    </source>
</evidence>
<dbReference type="Pfam" id="PF12849">
    <property type="entry name" value="PBP_like_2"/>
    <property type="match status" value="1"/>
</dbReference>
<reference evidence="3 4" key="1">
    <citation type="submission" date="2013-12" db="EMBL/GenBank/DDBJ databases">
        <authorList>
            <consortium name="DOE Joint Genome Institute"/>
            <person name="Muyzer G."/>
            <person name="Huntemann M."/>
            <person name="Han J."/>
            <person name="Chen A."/>
            <person name="Kyrpides N."/>
            <person name="Mavromatis K."/>
            <person name="Markowitz V."/>
            <person name="Palaniappan K."/>
            <person name="Ivanova N."/>
            <person name="Schaumberg A."/>
            <person name="Pati A."/>
            <person name="Liolios K."/>
            <person name="Nordberg H.P."/>
            <person name="Cantor M.N."/>
            <person name="Hua S.X."/>
            <person name="Woyke T."/>
        </authorList>
    </citation>
    <scope>NUCLEOTIDE SEQUENCE [LARGE SCALE GENOMIC DNA]</scope>
    <source>
        <strain evidence="3 4">ARh 1</strain>
    </source>
</reference>
<dbReference type="InterPro" id="IPR024370">
    <property type="entry name" value="PBP_domain"/>
</dbReference>
<feature type="chain" id="PRO_5004787543" evidence="1">
    <location>
        <begin position="28"/>
        <end position="274"/>
    </location>
</feature>
<dbReference type="OrthoDB" id="186379at2"/>
<proteinExistence type="predicted"/>
<name>W0DF51_9GAMM</name>
<dbReference type="KEGG" id="tti:THITH_02065"/>
<dbReference type="Proteomes" id="UP000005289">
    <property type="component" value="Chromosome"/>
</dbReference>
<evidence type="ECO:0000256" key="1">
    <source>
        <dbReference type="SAM" id="SignalP"/>
    </source>
</evidence>
<sequence>MGHWASRLAALPLLFAAAVLPSGPVGADTPFITLASTTSSEQSGLFRVLIPAFTERTGVQVRVVAVGTGQAFTIGRRGDADALLVHHREGEDAFVAEGFGIERRDVMYNDFVLIGPRADPADVAGAANVAEALQRIHDTQTPFTSRGDDSGTHRRERGLWENAGLQPQGRWYRELGSGMGAALNTAAAMNAYVLADRGTWLSFRNRQELDILFEGDPLLFNPYGSIPLDPERFPWVKADLAWQWHEWITSPEGQERISRHTIGGEPLFFPSLER</sequence>
<dbReference type="HOGENOM" id="CLU_061511_0_0_6"/>
<dbReference type="EMBL" id="CP007029">
    <property type="protein sequence ID" value="AHE97249.1"/>
    <property type="molecule type" value="Genomic_DNA"/>
</dbReference>
<dbReference type="RefSeq" id="WP_006746184.1">
    <property type="nucleotide sequence ID" value="NZ_CP007029.1"/>
</dbReference>
<keyword evidence="1" id="KW-0732">Signal</keyword>
<dbReference type="AlphaFoldDB" id="W0DF51"/>
<evidence type="ECO:0000313" key="3">
    <source>
        <dbReference type="EMBL" id="AHE97249.1"/>
    </source>
</evidence>